<dbReference type="EMBL" id="JALJOS010000022">
    <property type="protein sequence ID" value="KAK9826010.1"/>
    <property type="molecule type" value="Genomic_DNA"/>
</dbReference>
<evidence type="ECO:0008006" key="7">
    <source>
        <dbReference type="Google" id="ProtNLM"/>
    </source>
</evidence>
<dbReference type="PANTHER" id="PTHR23402">
    <property type="entry name" value="PROTEASE FAMILY C15 PYROGLUTAMYL-PEPTIDASE I-RELATED"/>
    <property type="match status" value="1"/>
</dbReference>
<organism evidence="5 6">
    <name type="scientific">Apatococcus lobatus</name>
    <dbReference type="NCBI Taxonomy" id="904363"/>
    <lineage>
        <taxon>Eukaryota</taxon>
        <taxon>Viridiplantae</taxon>
        <taxon>Chlorophyta</taxon>
        <taxon>core chlorophytes</taxon>
        <taxon>Trebouxiophyceae</taxon>
        <taxon>Chlorellales</taxon>
        <taxon>Chlorellaceae</taxon>
        <taxon>Apatococcus</taxon>
    </lineage>
</organism>
<dbReference type="GO" id="GO:0008234">
    <property type="term" value="F:cysteine-type peptidase activity"/>
    <property type="evidence" value="ECO:0007669"/>
    <property type="project" value="UniProtKB-KW"/>
</dbReference>
<dbReference type="AlphaFoldDB" id="A0AAW1QXK5"/>
<name>A0AAW1QXK5_9CHLO</name>
<keyword evidence="4" id="KW-0788">Thiol protease</keyword>
<keyword evidence="6" id="KW-1185">Reference proteome</keyword>
<evidence type="ECO:0000256" key="4">
    <source>
        <dbReference type="ARBA" id="ARBA00022807"/>
    </source>
</evidence>
<dbReference type="GO" id="GO:0006508">
    <property type="term" value="P:proteolysis"/>
    <property type="evidence" value="ECO:0007669"/>
    <property type="project" value="UniProtKB-KW"/>
</dbReference>
<accession>A0AAW1QXK5</accession>
<proteinExistence type="inferred from homology"/>
<dbReference type="PANTHER" id="PTHR23402:SF1">
    <property type="entry name" value="PYROGLUTAMYL-PEPTIDASE I"/>
    <property type="match status" value="1"/>
</dbReference>
<dbReference type="Pfam" id="PF01470">
    <property type="entry name" value="Peptidase_C15"/>
    <property type="match status" value="1"/>
</dbReference>
<comment type="caution">
    <text evidence="5">The sequence shown here is derived from an EMBL/GenBank/DDBJ whole genome shotgun (WGS) entry which is preliminary data.</text>
</comment>
<evidence type="ECO:0000256" key="1">
    <source>
        <dbReference type="ARBA" id="ARBA00006641"/>
    </source>
</evidence>
<reference evidence="5 6" key="1">
    <citation type="journal article" date="2024" name="Nat. Commun.">
        <title>Phylogenomics reveals the evolutionary origins of lichenization in chlorophyte algae.</title>
        <authorList>
            <person name="Puginier C."/>
            <person name="Libourel C."/>
            <person name="Otte J."/>
            <person name="Skaloud P."/>
            <person name="Haon M."/>
            <person name="Grisel S."/>
            <person name="Petersen M."/>
            <person name="Berrin J.G."/>
            <person name="Delaux P.M."/>
            <person name="Dal Grande F."/>
            <person name="Keller J."/>
        </authorList>
    </citation>
    <scope>NUCLEOTIDE SEQUENCE [LARGE SCALE GENOMIC DNA]</scope>
    <source>
        <strain evidence="5 6">SAG 2145</strain>
    </source>
</reference>
<comment type="similarity">
    <text evidence="1">Belongs to the peptidase C15 family.</text>
</comment>
<dbReference type="Gene3D" id="3.40.630.20">
    <property type="entry name" value="Peptidase C15, pyroglutamyl peptidase I-like"/>
    <property type="match status" value="1"/>
</dbReference>
<evidence type="ECO:0000313" key="6">
    <source>
        <dbReference type="Proteomes" id="UP001438707"/>
    </source>
</evidence>
<dbReference type="InterPro" id="IPR016125">
    <property type="entry name" value="Peptidase_C15-like"/>
</dbReference>
<protein>
    <recommendedName>
        <fullName evidence="7">Pyrrolidone-carboxylate peptidase</fullName>
    </recommendedName>
</protein>
<evidence type="ECO:0000256" key="3">
    <source>
        <dbReference type="ARBA" id="ARBA00022801"/>
    </source>
</evidence>
<dbReference type="SUPFAM" id="SSF53182">
    <property type="entry name" value="Pyrrolidone carboxyl peptidase (pyroglutamate aminopeptidase)"/>
    <property type="match status" value="1"/>
</dbReference>
<sequence>MVPPQFMVTGFGKFAGVDANPTQELVERLLRDFAVNAGSGGLKFACETLKVSARTVDLWLPAAASQVTSHSERSAVIWLHFGVDSRADCFKLETTAYNDATFRQPDIDGWGPRGHTICEVLPHAAELSTSLPTDILTERLASKGHRVCESGDAGRYVCNYLYFNSLRQVQAACVSSPDRDWHALFVHMPPTSVCSMPEQYRFAQDLIHEITAWFRARELPLIIPAPVPASVASQLTDQPALAPA</sequence>
<dbReference type="InterPro" id="IPR036440">
    <property type="entry name" value="Peptidase_C15-like_sf"/>
</dbReference>
<evidence type="ECO:0000313" key="5">
    <source>
        <dbReference type="EMBL" id="KAK9826010.1"/>
    </source>
</evidence>
<keyword evidence="3" id="KW-0378">Hydrolase</keyword>
<keyword evidence="2" id="KW-0645">Protease</keyword>
<dbReference type="Proteomes" id="UP001438707">
    <property type="component" value="Unassembled WGS sequence"/>
</dbReference>
<gene>
    <name evidence="5" type="ORF">WJX74_005385</name>
</gene>
<evidence type="ECO:0000256" key="2">
    <source>
        <dbReference type="ARBA" id="ARBA00022670"/>
    </source>
</evidence>